<reference evidence="2" key="1">
    <citation type="journal article" date="2019" name="Int. J. Syst. Evol. Microbiol.">
        <title>The Global Catalogue of Microorganisms (GCM) 10K type strain sequencing project: providing services to taxonomists for standard genome sequencing and annotation.</title>
        <authorList>
            <consortium name="The Broad Institute Genomics Platform"/>
            <consortium name="The Broad Institute Genome Sequencing Center for Infectious Disease"/>
            <person name="Wu L."/>
            <person name="Ma J."/>
        </authorList>
    </citation>
    <scope>NUCLEOTIDE SEQUENCE [LARGE SCALE GENOMIC DNA]</scope>
    <source>
        <strain evidence="2">JCM 16013</strain>
    </source>
</reference>
<comment type="caution">
    <text evidence="1">The sequence shown here is derived from an EMBL/GenBank/DDBJ whole genome shotgun (WGS) entry which is preliminary data.</text>
</comment>
<dbReference type="Gene3D" id="1.25.40.10">
    <property type="entry name" value="Tetratricopeptide repeat domain"/>
    <property type="match status" value="1"/>
</dbReference>
<name>A0ABP5DC49_9ACTN</name>
<organism evidence="1 2">
    <name type="scientific">Catenulispora subtropica</name>
    <dbReference type="NCBI Taxonomy" id="450798"/>
    <lineage>
        <taxon>Bacteria</taxon>
        <taxon>Bacillati</taxon>
        <taxon>Actinomycetota</taxon>
        <taxon>Actinomycetes</taxon>
        <taxon>Catenulisporales</taxon>
        <taxon>Catenulisporaceae</taxon>
        <taxon>Catenulispora</taxon>
    </lineage>
</organism>
<protein>
    <recommendedName>
        <fullName evidence="3">Tetratricopeptide repeat protein</fullName>
    </recommendedName>
</protein>
<dbReference type="InterPro" id="IPR011990">
    <property type="entry name" value="TPR-like_helical_dom_sf"/>
</dbReference>
<evidence type="ECO:0000313" key="1">
    <source>
        <dbReference type="EMBL" id="GAA1976279.1"/>
    </source>
</evidence>
<evidence type="ECO:0008006" key="3">
    <source>
        <dbReference type="Google" id="ProtNLM"/>
    </source>
</evidence>
<keyword evidence="2" id="KW-1185">Reference proteome</keyword>
<dbReference type="Proteomes" id="UP001499854">
    <property type="component" value="Unassembled WGS sequence"/>
</dbReference>
<sequence length="300" mass="32917">MGWLMGEVRLSHEEATALLERGEAAAEARDWAVAAACYEQFLDAFPDTEFSTELWFDVALYHKFLRNWDKAYELGKQAAARAGDGAGEPAYWNLGIAATMVRDWATARRAWTRFGITLAPGEGEIRDGFGIACVRLDPDGEAEVVWVQRVCPTRGRVLSVPFTDRRFGEIVVHDGAPNGERRVGEHAYPVFDELALWQPSETATWRAQVTAPDEADMRALSEAFTDRDLAMEPVDSITFHCKCCSEGSIETDRTTVAGTRDVLLAAPDEPSARAVLDAWADGGAGRAWHAIHAKADSGGE</sequence>
<dbReference type="EMBL" id="BAAAQM010000022">
    <property type="protein sequence ID" value="GAA1976279.1"/>
    <property type="molecule type" value="Genomic_DNA"/>
</dbReference>
<evidence type="ECO:0000313" key="2">
    <source>
        <dbReference type="Proteomes" id="UP001499854"/>
    </source>
</evidence>
<dbReference type="SUPFAM" id="SSF48452">
    <property type="entry name" value="TPR-like"/>
    <property type="match status" value="1"/>
</dbReference>
<accession>A0ABP5DC49</accession>
<gene>
    <name evidence="1" type="ORF">GCM10009838_40700</name>
</gene>
<proteinExistence type="predicted"/>